<dbReference type="Gene3D" id="1.10.287.130">
    <property type="match status" value="1"/>
</dbReference>
<evidence type="ECO:0000256" key="8">
    <source>
        <dbReference type="ARBA" id="ARBA00022741"/>
    </source>
</evidence>
<keyword evidence="5 14" id="KW-0597">Phosphoprotein</keyword>
<dbReference type="Pfam" id="PF00512">
    <property type="entry name" value="HisKA"/>
    <property type="match status" value="1"/>
</dbReference>
<dbReference type="SUPFAM" id="SSF55874">
    <property type="entry name" value="ATPase domain of HSP90 chaperone/DNA topoisomerase II/histidine kinase"/>
    <property type="match status" value="1"/>
</dbReference>
<gene>
    <name evidence="20" type="ORF">BXY66_2572</name>
</gene>
<dbReference type="SUPFAM" id="SSF47384">
    <property type="entry name" value="Homodimeric domain of signal transducing histidine kinase"/>
    <property type="match status" value="1"/>
</dbReference>
<keyword evidence="11 16" id="KW-1133">Transmembrane helix</keyword>
<evidence type="ECO:0000256" key="11">
    <source>
        <dbReference type="ARBA" id="ARBA00022989"/>
    </source>
</evidence>
<dbReference type="SMART" id="SM00388">
    <property type="entry name" value="HisKA"/>
    <property type="match status" value="1"/>
</dbReference>
<reference evidence="20 21" key="1">
    <citation type="submission" date="2019-03" db="EMBL/GenBank/DDBJ databases">
        <title>Genomic Encyclopedia of Archaeal and Bacterial Type Strains, Phase II (KMG-II): from individual species to whole genera.</title>
        <authorList>
            <person name="Goeker M."/>
        </authorList>
    </citation>
    <scope>NUCLEOTIDE SEQUENCE [LARGE SCALE GENOMIC DNA]</scope>
    <source>
        <strain evidence="20 21">DSM 26433</strain>
    </source>
</reference>
<evidence type="ECO:0000256" key="2">
    <source>
        <dbReference type="ARBA" id="ARBA00004651"/>
    </source>
</evidence>
<feature type="transmembrane region" description="Helical" evidence="16">
    <location>
        <begin position="20"/>
        <end position="40"/>
    </location>
</feature>
<protein>
    <recommendedName>
        <fullName evidence="3">histidine kinase</fullName>
        <ecNumber evidence="3">2.7.13.3</ecNumber>
    </recommendedName>
</protein>
<dbReference type="InterPro" id="IPR004358">
    <property type="entry name" value="Sig_transdc_His_kin-like_C"/>
</dbReference>
<keyword evidence="4" id="KW-1003">Cell membrane</keyword>
<dbReference type="Gene3D" id="3.30.565.10">
    <property type="entry name" value="Histidine kinase-like ATPase, C-terminal domain"/>
    <property type="match status" value="1"/>
</dbReference>
<feature type="domain" description="Histidine kinase" evidence="17">
    <location>
        <begin position="299"/>
        <end position="520"/>
    </location>
</feature>
<dbReference type="CDD" id="cd06225">
    <property type="entry name" value="HAMP"/>
    <property type="match status" value="1"/>
</dbReference>
<dbReference type="InterPro" id="IPR003594">
    <property type="entry name" value="HATPase_dom"/>
</dbReference>
<dbReference type="SMART" id="SM00387">
    <property type="entry name" value="HATPase_c"/>
    <property type="match status" value="1"/>
</dbReference>
<sequence>MTAAAKHKQRRFFGWRVKLSVINGLLITVFVGALVYLNALTQRELVELRRITEIESLGRVVSEVSLKYILDERPAELDIFYEEWSENPDVTTLNFIGHDGLILVAGQSGGGALIFQQADDPLIDVAKGSRSNVIRQYETHTVAVFPMYTGTTYLGAIYLQYGYQSLHTEVDAVIRNNLRVGIFFILVGLGISVWLASTMTAPLRALDEASLNVAAGDLQQSISIQSNDEVGSLARSFNTMIVNLRERVGALEDTKRKLGESKTQLEGQNELLQTALTEAEQAKERAEEAELAKSQFVARMSHEIRTPLNGVLGMTELLSGTQLAPEQSDLLDTIQKSGDALLTVVNDILDFSKIEAGQMKLSEDSINLDDLVDGAAQTLAAPADAAGLTLVTDLAPSLPAVLLGDEMKLRQILVNLIGNAIKFTDAGHVRVTAYETHTNSDQPFIRFDVEDTGQGIPMEKLGTLFEEFTQVDGSHSRAHQGTGLGLAISRGFVELMNGRIWVTSTIGQGSAFSFEIPLRSEGKTTVAGAFGARTISGKHVLVATQSEVLAAAFQTRLSAWGAIVDTSNDLTTSNWIEEATNDDTGTVLLVDKPLLCKSAEAIATWKERTGGRVIALSDLSSTREPAHRTNPCIDEILLKPVSARRLRQALVPSQTAPLQETLPEATPAPGGSFKKVLLVDDNATNRKIVELILKRQNVPFEIAVNGQDAVEKFSAFEPDIILMDVSMPIMDGYQATQKIRALENGVQTCRIVGLTAHSSPEDRAACLRSGMNDHVVKPVKIDVIKNLVAA</sequence>
<comment type="catalytic activity">
    <reaction evidence="1">
        <text>ATP + protein L-histidine = ADP + protein N-phospho-L-histidine.</text>
        <dbReference type="EC" id="2.7.13.3"/>
    </reaction>
</comment>
<dbReference type="InterPro" id="IPR011006">
    <property type="entry name" value="CheY-like_superfamily"/>
</dbReference>
<evidence type="ECO:0000256" key="3">
    <source>
        <dbReference type="ARBA" id="ARBA00012438"/>
    </source>
</evidence>
<evidence type="ECO:0000313" key="21">
    <source>
        <dbReference type="Proteomes" id="UP000295673"/>
    </source>
</evidence>
<dbReference type="PROSITE" id="PS50110">
    <property type="entry name" value="RESPONSE_REGULATORY"/>
    <property type="match status" value="1"/>
</dbReference>
<dbReference type="InterPro" id="IPR036097">
    <property type="entry name" value="HisK_dim/P_sf"/>
</dbReference>
<dbReference type="FunFam" id="1.10.287.130:FF:000003">
    <property type="entry name" value="Histidine kinase"/>
    <property type="match status" value="1"/>
</dbReference>
<comment type="caution">
    <text evidence="20">The sequence shown here is derived from an EMBL/GenBank/DDBJ whole genome shotgun (WGS) entry which is preliminary data.</text>
</comment>
<keyword evidence="21" id="KW-1185">Reference proteome</keyword>
<dbReference type="PRINTS" id="PR00344">
    <property type="entry name" value="BCTRLSENSOR"/>
</dbReference>
<dbReference type="CDD" id="cd17546">
    <property type="entry name" value="REC_hyHK_CKI1_RcsC-like"/>
    <property type="match status" value="1"/>
</dbReference>
<dbReference type="PROSITE" id="PS50885">
    <property type="entry name" value="HAMP"/>
    <property type="match status" value="1"/>
</dbReference>
<dbReference type="AlphaFoldDB" id="A0A4R1N5A6"/>
<dbReference type="OrthoDB" id="9801651at2"/>
<evidence type="ECO:0000256" key="9">
    <source>
        <dbReference type="ARBA" id="ARBA00022777"/>
    </source>
</evidence>
<evidence type="ECO:0000256" key="13">
    <source>
        <dbReference type="ARBA" id="ARBA00023136"/>
    </source>
</evidence>
<dbReference type="InterPro" id="IPR001789">
    <property type="entry name" value="Sig_transdc_resp-reg_receiver"/>
</dbReference>
<dbReference type="PANTHER" id="PTHR45339">
    <property type="entry name" value="HYBRID SIGNAL TRANSDUCTION HISTIDINE KINASE J"/>
    <property type="match status" value="1"/>
</dbReference>
<organism evidence="20 21">
    <name type="scientific">Shimia isoporae</name>
    <dbReference type="NCBI Taxonomy" id="647720"/>
    <lineage>
        <taxon>Bacteria</taxon>
        <taxon>Pseudomonadati</taxon>
        <taxon>Pseudomonadota</taxon>
        <taxon>Alphaproteobacteria</taxon>
        <taxon>Rhodobacterales</taxon>
        <taxon>Roseobacteraceae</taxon>
    </lineage>
</organism>
<evidence type="ECO:0000256" key="10">
    <source>
        <dbReference type="ARBA" id="ARBA00022840"/>
    </source>
</evidence>
<dbReference type="InterPro" id="IPR005467">
    <property type="entry name" value="His_kinase_dom"/>
</dbReference>
<proteinExistence type="predicted"/>
<feature type="domain" description="HAMP" evidence="19">
    <location>
        <begin position="197"/>
        <end position="249"/>
    </location>
</feature>
<dbReference type="Proteomes" id="UP000295673">
    <property type="component" value="Unassembled WGS sequence"/>
</dbReference>
<name>A0A4R1N5A6_9RHOB</name>
<dbReference type="FunFam" id="3.30.565.10:FF:000010">
    <property type="entry name" value="Sensor histidine kinase RcsC"/>
    <property type="match status" value="1"/>
</dbReference>
<evidence type="ECO:0000256" key="16">
    <source>
        <dbReference type="SAM" id="Phobius"/>
    </source>
</evidence>
<evidence type="ECO:0000259" key="18">
    <source>
        <dbReference type="PROSITE" id="PS50110"/>
    </source>
</evidence>
<evidence type="ECO:0000259" key="19">
    <source>
        <dbReference type="PROSITE" id="PS50885"/>
    </source>
</evidence>
<keyword evidence="10" id="KW-0067">ATP-binding</keyword>
<accession>A0A4R1N5A6</accession>
<dbReference type="InterPro" id="IPR003661">
    <property type="entry name" value="HisK_dim/P_dom"/>
</dbReference>
<dbReference type="CDD" id="cd16922">
    <property type="entry name" value="HATPase_EvgS-ArcB-TorS-like"/>
    <property type="match status" value="1"/>
</dbReference>
<evidence type="ECO:0000256" key="14">
    <source>
        <dbReference type="PROSITE-ProRule" id="PRU00169"/>
    </source>
</evidence>
<dbReference type="Pfam" id="PF00672">
    <property type="entry name" value="HAMP"/>
    <property type="match status" value="1"/>
</dbReference>
<dbReference type="GO" id="GO:0005524">
    <property type="term" value="F:ATP binding"/>
    <property type="evidence" value="ECO:0007669"/>
    <property type="project" value="UniProtKB-KW"/>
</dbReference>
<dbReference type="CDD" id="cd00082">
    <property type="entry name" value="HisKA"/>
    <property type="match status" value="1"/>
</dbReference>
<evidence type="ECO:0000313" key="20">
    <source>
        <dbReference type="EMBL" id="TCL01260.1"/>
    </source>
</evidence>
<dbReference type="InterPro" id="IPR003660">
    <property type="entry name" value="HAMP_dom"/>
</dbReference>
<evidence type="ECO:0000256" key="7">
    <source>
        <dbReference type="ARBA" id="ARBA00022692"/>
    </source>
</evidence>
<evidence type="ECO:0000256" key="15">
    <source>
        <dbReference type="SAM" id="Coils"/>
    </source>
</evidence>
<dbReference type="Pfam" id="PF02518">
    <property type="entry name" value="HATPase_c"/>
    <property type="match status" value="1"/>
</dbReference>
<evidence type="ECO:0000256" key="1">
    <source>
        <dbReference type="ARBA" id="ARBA00000085"/>
    </source>
</evidence>
<evidence type="ECO:0000256" key="5">
    <source>
        <dbReference type="ARBA" id="ARBA00022553"/>
    </source>
</evidence>
<feature type="coiled-coil region" evidence="15">
    <location>
        <begin position="262"/>
        <end position="299"/>
    </location>
</feature>
<evidence type="ECO:0000259" key="17">
    <source>
        <dbReference type="PROSITE" id="PS50109"/>
    </source>
</evidence>
<dbReference type="EC" id="2.7.13.3" evidence="3"/>
<evidence type="ECO:0000256" key="12">
    <source>
        <dbReference type="ARBA" id="ARBA00023012"/>
    </source>
</evidence>
<keyword evidence="15" id="KW-0175">Coiled coil</keyword>
<evidence type="ECO:0000256" key="4">
    <source>
        <dbReference type="ARBA" id="ARBA00022475"/>
    </source>
</evidence>
<dbReference type="InterPro" id="IPR036890">
    <property type="entry name" value="HATPase_C_sf"/>
</dbReference>
<dbReference type="RefSeq" id="WP_132860593.1">
    <property type="nucleotide sequence ID" value="NZ_SMGR01000002.1"/>
</dbReference>
<dbReference type="Gene3D" id="3.40.50.2300">
    <property type="match status" value="1"/>
</dbReference>
<dbReference type="GO" id="GO:0000155">
    <property type="term" value="F:phosphorelay sensor kinase activity"/>
    <property type="evidence" value="ECO:0007669"/>
    <property type="project" value="InterPro"/>
</dbReference>
<dbReference type="PROSITE" id="PS50109">
    <property type="entry name" value="HIS_KIN"/>
    <property type="match status" value="1"/>
</dbReference>
<comment type="subcellular location">
    <subcellularLocation>
        <location evidence="2">Cell membrane</location>
        <topology evidence="2">Multi-pass membrane protein</topology>
    </subcellularLocation>
</comment>
<feature type="modified residue" description="4-aspartylphosphate" evidence="14">
    <location>
        <position position="724"/>
    </location>
</feature>
<keyword evidence="8" id="KW-0547">Nucleotide-binding</keyword>
<dbReference type="EMBL" id="SMGR01000002">
    <property type="protein sequence ID" value="TCL01260.1"/>
    <property type="molecule type" value="Genomic_DNA"/>
</dbReference>
<dbReference type="Pfam" id="PF00072">
    <property type="entry name" value="Response_reg"/>
    <property type="match status" value="1"/>
</dbReference>
<keyword evidence="7 16" id="KW-0812">Transmembrane</keyword>
<dbReference type="GO" id="GO:0005886">
    <property type="term" value="C:plasma membrane"/>
    <property type="evidence" value="ECO:0007669"/>
    <property type="project" value="UniProtKB-SubCell"/>
</dbReference>
<feature type="domain" description="Response regulatory" evidence="18">
    <location>
        <begin position="675"/>
        <end position="790"/>
    </location>
</feature>
<dbReference type="PANTHER" id="PTHR45339:SF1">
    <property type="entry name" value="HYBRID SIGNAL TRANSDUCTION HISTIDINE KINASE J"/>
    <property type="match status" value="1"/>
</dbReference>
<feature type="transmembrane region" description="Helical" evidence="16">
    <location>
        <begin position="178"/>
        <end position="196"/>
    </location>
</feature>
<dbReference type="SMART" id="SM00448">
    <property type="entry name" value="REC"/>
    <property type="match status" value="1"/>
</dbReference>
<keyword evidence="12" id="KW-0902">Two-component regulatory system</keyword>
<keyword evidence="9 20" id="KW-0418">Kinase</keyword>
<dbReference type="SUPFAM" id="SSF158472">
    <property type="entry name" value="HAMP domain-like"/>
    <property type="match status" value="1"/>
</dbReference>
<keyword evidence="6" id="KW-0808">Transferase</keyword>
<dbReference type="SUPFAM" id="SSF52172">
    <property type="entry name" value="CheY-like"/>
    <property type="match status" value="1"/>
</dbReference>
<dbReference type="Gene3D" id="6.10.340.10">
    <property type="match status" value="1"/>
</dbReference>
<keyword evidence="13 16" id="KW-0472">Membrane</keyword>
<dbReference type="SMART" id="SM00304">
    <property type="entry name" value="HAMP"/>
    <property type="match status" value="1"/>
</dbReference>
<evidence type="ECO:0000256" key="6">
    <source>
        <dbReference type="ARBA" id="ARBA00022679"/>
    </source>
</evidence>